<accession>A0A4U5PED3</accession>
<keyword evidence="2 5" id="KW-0238">DNA-binding</keyword>
<evidence type="ECO:0000256" key="5">
    <source>
        <dbReference type="PROSITE-ProRule" id="PRU00108"/>
    </source>
</evidence>
<keyword evidence="4 5" id="KW-0539">Nucleus</keyword>
<organism evidence="9 10">
    <name type="scientific">Steinernema carpocapsae</name>
    <name type="common">Entomopathogenic nematode</name>
    <dbReference type="NCBI Taxonomy" id="34508"/>
    <lineage>
        <taxon>Eukaryota</taxon>
        <taxon>Metazoa</taxon>
        <taxon>Ecdysozoa</taxon>
        <taxon>Nematoda</taxon>
        <taxon>Chromadorea</taxon>
        <taxon>Rhabditida</taxon>
        <taxon>Tylenchina</taxon>
        <taxon>Panagrolaimomorpha</taxon>
        <taxon>Strongyloidoidea</taxon>
        <taxon>Steinernematidae</taxon>
        <taxon>Steinernema</taxon>
    </lineage>
</organism>
<dbReference type="PANTHER" id="PTHR46123:SF4">
    <property type="entry name" value="MIX-TYPE HOMEOBOX GENE 1-RELATED"/>
    <property type="match status" value="1"/>
</dbReference>
<keyword evidence="3 5" id="KW-0371">Homeobox</keyword>
<evidence type="ECO:0000256" key="7">
    <source>
        <dbReference type="SAM" id="MobiDB-lite"/>
    </source>
</evidence>
<feature type="compositionally biased region" description="Polar residues" evidence="7">
    <location>
        <begin position="1"/>
        <end position="10"/>
    </location>
</feature>
<protein>
    <recommendedName>
        <fullName evidence="8">Homeobox domain-containing protein</fullName>
    </recommendedName>
</protein>
<evidence type="ECO:0000256" key="3">
    <source>
        <dbReference type="ARBA" id="ARBA00023155"/>
    </source>
</evidence>
<dbReference type="CDD" id="cd00086">
    <property type="entry name" value="homeodomain"/>
    <property type="match status" value="2"/>
</dbReference>
<dbReference type="InterPro" id="IPR001356">
    <property type="entry name" value="HD"/>
</dbReference>
<feature type="DNA-binding region" description="Homeobox" evidence="5">
    <location>
        <begin position="18"/>
        <end position="77"/>
    </location>
</feature>
<feature type="DNA-binding region" description="Homeobox" evidence="5">
    <location>
        <begin position="113"/>
        <end position="172"/>
    </location>
</feature>
<dbReference type="OrthoDB" id="6159439at2759"/>
<keyword evidence="10" id="KW-1185">Reference proteome</keyword>
<evidence type="ECO:0000256" key="6">
    <source>
        <dbReference type="RuleBase" id="RU000682"/>
    </source>
</evidence>
<dbReference type="SMART" id="SM00389">
    <property type="entry name" value="HOX"/>
    <property type="match status" value="2"/>
</dbReference>
<dbReference type="GO" id="GO:0005634">
    <property type="term" value="C:nucleus"/>
    <property type="evidence" value="ECO:0007669"/>
    <property type="project" value="UniProtKB-SubCell"/>
</dbReference>
<dbReference type="Proteomes" id="UP000298663">
    <property type="component" value="Unassembled WGS sequence"/>
</dbReference>
<proteinExistence type="predicted"/>
<dbReference type="GO" id="GO:0000977">
    <property type="term" value="F:RNA polymerase II transcription regulatory region sequence-specific DNA binding"/>
    <property type="evidence" value="ECO:0007669"/>
    <property type="project" value="TreeGrafter"/>
</dbReference>
<comment type="subcellular location">
    <subcellularLocation>
        <location evidence="1 5 6">Nucleus</location>
    </subcellularLocation>
</comment>
<evidence type="ECO:0000313" key="9">
    <source>
        <dbReference type="EMBL" id="TKR94726.1"/>
    </source>
</evidence>
<reference evidence="9 10" key="1">
    <citation type="journal article" date="2015" name="Genome Biol.">
        <title>Comparative genomics of Steinernema reveals deeply conserved gene regulatory networks.</title>
        <authorList>
            <person name="Dillman A.R."/>
            <person name="Macchietto M."/>
            <person name="Porter C.F."/>
            <person name="Rogers A."/>
            <person name="Williams B."/>
            <person name="Antoshechkin I."/>
            <person name="Lee M.M."/>
            <person name="Goodwin Z."/>
            <person name="Lu X."/>
            <person name="Lewis E.E."/>
            <person name="Goodrich-Blair H."/>
            <person name="Stock S.P."/>
            <person name="Adams B.J."/>
            <person name="Sternberg P.W."/>
            <person name="Mortazavi A."/>
        </authorList>
    </citation>
    <scope>NUCLEOTIDE SEQUENCE [LARGE SCALE GENOMIC DNA]</scope>
    <source>
        <strain evidence="9 10">ALL</strain>
    </source>
</reference>
<feature type="domain" description="Homeobox" evidence="8">
    <location>
        <begin position="111"/>
        <end position="171"/>
    </location>
</feature>
<evidence type="ECO:0000256" key="1">
    <source>
        <dbReference type="ARBA" id="ARBA00004123"/>
    </source>
</evidence>
<reference evidence="9 10" key="2">
    <citation type="journal article" date="2019" name="G3 (Bethesda)">
        <title>Hybrid Assembly of the Genome of the Entomopathogenic Nematode Steinernema carpocapsae Identifies the X-Chromosome.</title>
        <authorList>
            <person name="Serra L."/>
            <person name="Macchietto M."/>
            <person name="Macias-Munoz A."/>
            <person name="McGill C.J."/>
            <person name="Rodriguez I.M."/>
            <person name="Rodriguez B."/>
            <person name="Murad R."/>
            <person name="Mortazavi A."/>
        </authorList>
    </citation>
    <scope>NUCLEOTIDE SEQUENCE [LARGE SCALE GENOMIC DNA]</scope>
    <source>
        <strain evidence="9 10">ALL</strain>
    </source>
</reference>
<dbReference type="GO" id="GO:0000981">
    <property type="term" value="F:DNA-binding transcription factor activity, RNA polymerase II-specific"/>
    <property type="evidence" value="ECO:0007669"/>
    <property type="project" value="TreeGrafter"/>
</dbReference>
<evidence type="ECO:0000259" key="8">
    <source>
        <dbReference type="PROSITE" id="PS50071"/>
    </source>
</evidence>
<evidence type="ECO:0000256" key="2">
    <source>
        <dbReference type="ARBA" id="ARBA00023125"/>
    </source>
</evidence>
<dbReference type="Pfam" id="PF00046">
    <property type="entry name" value="Homeodomain"/>
    <property type="match status" value="2"/>
</dbReference>
<evidence type="ECO:0000313" key="10">
    <source>
        <dbReference type="Proteomes" id="UP000298663"/>
    </source>
</evidence>
<feature type="domain" description="Homeobox" evidence="8">
    <location>
        <begin position="16"/>
        <end position="76"/>
    </location>
</feature>
<dbReference type="Gene3D" id="1.10.10.60">
    <property type="entry name" value="Homeodomain-like"/>
    <property type="match status" value="2"/>
</dbReference>
<evidence type="ECO:0000256" key="4">
    <source>
        <dbReference type="ARBA" id="ARBA00023242"/>
    </source>
</evidence>
<name>A0A4U5PED3_STECR</name>
<dbReference type="SUPFAM" id="SSF46689">
    <property type="entry name" value="Homeodomain-like"/>
    <property type="match status" value="2"/>
</dbReference>
<gene>
    <name evidence="9" type="ORF">L596_008981</name>
</gene>
<dbReference type="InterPro" id="IPR051306">
    <property type="entry name" value="Homeobox_regulator"/>
</dbReference>
<feature type="region of interest" description="Disordered" evidence="7">
    <location>
        <begin position="1"/>
        <end position="24"/>
    </location>
</feature>
<dbReference type="AlphaFoldDB" id="A0A4U5PED3"/>
<dbReference type="STRING" id="34508.A0A4U5PED3"/>
<sequence length="182" mass="21580">MATTSAQNVNEAPKALSKRGRKRRFTERQHEILEAFYAKQKFVNFREKKKLEEDTDLSVEQIEKWFENRRVTDRKRGIRIEEKTLRIAEKSSNPGELANLLRLGVSGDVEEEPKRKRRKFNGSETEILVKAFEKNAFPEIEERKKLAEILGISLKQVHRWFQNHRGKTKIEERKEDVDKEET</sequence>
<comment type="caution">
    <text evidence="9">The sequence shown here is derived from an EMBL/GenBank/DDBJ whole genome shotgun (WGS) entry which is preliminary data.</text>
</comment>
<dbReference type="EMBL" id="AZBU02000002">
    <property type="protein sequence ID" value="TKR94726.1"/>
    <property type="molecule type" value="Genomic_DNA"/>
</dbReference>
<dbReference type="PROSITE" id="PS50071">
    <property type="entry name" value="HOMEOBOX_2"/>
    <property type="match status" value="2"/>
</dbReference>
<dbReference type="InterPro" id="IPR009057">
    <property type="entry name" value="Homeodomain-like_sf"/>
</dbReference>
<dbReference type="PANTHER" id="PTHR46123">
    <property type="entry name" value="MIX-TYPE HOMEOBOX GENE 1-RELATED"/>
    <property type="match status" value="1"/>
</dbReference>